<dbReference type="Proteomes" id="UP001163321">
    <property type="component" value="Chromosome 2"/>
</dbReference>
<dbReference type="EMBL" id="CM047581">
    <property type="protein sequence ID" value="KAI9916830.1"/>
    <property type="molecule type" value="Genomic_DNA"/>
</dbReference>
<comment type="caution">
    <text evidence="1">The sequence shown here is derived from an EMBL/GenBank/DDBJ whole genome shotgun (WGS) entry which is preliminary data.</text>
</comment>
<protein>
    <submittedName>
        <fullName evidence="1">Uncharacterized protein</fullName>
    </submittedName>
</protein>
<organism evidence="1 2">
    <name type="scientific">Peronosclerospora sorghi</name>
    <dbReference type="NCBI Taxonomy" id="230839"/>
    <lineage>
        <taxon>Eukaryota</taxon>
        <taxon>Sar</taxon>
        <taxon>Stramenopiles</taxon>
        <taxon>Oomycota</taxon>
        <taxon>Peronosporomycetes</taxon>
        <taxon>Peronosporales</taxon>
        <taxon>Peronosporaceae</taxon>
        <taxon>Peronosclerospora</taxon>
    </lineage>
</organism>
<accession>A0ACC0WDV9</accession>
<sequence>MATLVDTTMEAIERDDARASSSTPPNLPLSHLHDAEPETDVPEEDEDDDFNFNAPSYYDLTNPALEQRYVNNADGYFSSLAPTPSTVTSKVESFARYDEQIDGQHASAPTSSALYAEEHRAYRHENSGTNMLDTTMAGSEEAEEDELELVLHKRNLLNDREESFEEVFRQYASSSQSSATSSYMLHDLDTSTHSSTTHGHYSPHTSQTSIGSVVSKAGQASVERYEGHASRATKSSFSGDGVSSKWMQPTQSYLRRLEAEQRMREQSYLDYMPLEEKPHRVTRPRSPKLHSKPRPTNRNDPSRMSSTSRELLKIQEERLHLQLEKLKIREFHEKTKVQRPPMNVHPRSTKQLTVPQTPRFEVDNRLRRFQSKSDKSQTRQDTVNSPIAAEKLLRRDFAVPLPSPARDNRTGLTSPHTPKLQTAARAAQRRPPPPVSLKQEKRPPTCSRLKPGGLTQPMTPQLETSRRAATFRRPIEVIDHDAEELSKKFHALPLKKHILEPKSFARSSPAKADTKARLGQPIASKQPTSARSLTRLGASERAASFAAEMERNRQERERRLKARQAGQNTPPKSCPAPIRRPVVPETPPLKSIQLHREYQENFRRKLQEEKEKEEKQRQFKANPIRVTATPPKFEGSSKPVTEVKPFDLPGERYYEQARERLERKRREEEEERLKSSGTFRAKPMPVFKSNGTEIAPSQKPPTQTESPMLATKTRAAERAAFEAAEKERREREQAFREQREQQQRQLEEEEIKRLRHKDMVFHARPVPEVKPFLVKHETKPLTEPISPLKQA</sequence>
<name>A0ACC0WDV9_9STRA</name>
<proteinExistence type="predicted"/>
<gene>
    <name evidence="1" type="ORF">PsorP6_018156</name>
</gene>
<keyword evidence="2" id="KW-1185">Reference proteome</keyword>
<evidence type="ECO:0000313" key="2">
    <source>
        <dbReference type="Proteomes" id="UP001163321"/>
    </source>
</evidence>
<reference evidence="1 2" key="1">
    <citation type="journal article" date="2022" name="bioRxiv">
        <title>The genome of the oomycete Peronosclerospora sorghi, a cosmopolitan pathogen of maize and sorghum, is inflated with dispersed pseudogenes.</title>
        <authorList>
            <person name="Fletcher K."/>
            <person name="Martin F."/>
            <person name="Isakeit T."/>
            <person name="Cavanaugh K."/>
            <person name="Magill C."/>
            <person name="Michelmore R."/>
        </authorList>
    </citation>
    <scope>NUCLEOTIDE SEQUENCE [LARGE SCALE GENOMIC DNA]</scope>
    <source>
        <strain evidence="1">P6</strain>
    </source>
</reference>
<evidence type="ECO:0000313" key="1">
    <source>
        <dbReference type="EMBL" id="KAI9916830.1"/>
    </source>
</evidence>